<keyword evidence="1" id="KW-0175">Coiled coil</keyword>
<evidence type="ECO:0000259" key="3">
    <source>
        <dbReference type="PROSITE" id="PS50017"/>
    </source>
</evidence>
<feature type="region of interest" description="Disordered" evidence="2">
    <location>
        <begin position="2137"/>
        <end position="2202"/>
    </location>
</feature>
<feature type="compositionally biased region" description="Basic and acidic residues" evidence="2">
    <location>
        <begin position="13"/>
        <end position="25"/>
    </location>
</feature>
<dbReference type="EMBL" id="CP019476">
    <property type="protein sequence ID" value="UQC83207.1"/>
    <property type="molecule type" value="Genomic_DNA"/>
</dbReference>
<dbReference type="PANTHER" id="PTHR23159">
    <property type="entry name" value="CENTROSOMAL PROTEIN 2"/>
    <property type="match status" value="1"/>
</dbReference>
<evidence type="ECO:0000256" key="1">
    <source>
        <dbReference type="SAM" id="Coils"/>
    </source>
</evidence>
<feature type="coiled-coil region" evidence="1">
    <location>
        <begin position="1791"/>
        <end position="1973"/>
    </location>
</feature>
<dbReference type="PANTHER" id="PTHR23159:SF31">
    <property type="entry name" value="CENTROSOME-ASSOCIATED PROTEIN CEP250 ISOFORM X1"/>
    <property type="match status" value="1"/>
</dbReference>
<evidence type="ECO:0000256" key="2">
    <source>
        <dbReference type="SAM" id="MobiDB-lite"/>
    </source>
</evidence>
<dbReference type="PROSITE" id="PS50017">
    <property type="entry name" value="DEATH_DOMAIN"/>
    <property type="match status" value="1"/>
</dbReference>
<feature type="compositionally biased region" description="Polar residues" evidence="2">
    <location>
        <begin position="41"/>
        <end position="80"/>
    </location>
</feature>
<evidence type="ECO:0000313" key="5">
    <source>
        <dbReference type="Proteomes" id="UP000830671"/>
    </source>
</evidence>
<feature type="compositionally biased region" description="Low complexity" evidence="2">
    <location>
        <begin position="1595"/>
        <end position="1604"/>
    </location>
</feature>
<proteinExistence type="predicted"/>
<evidence type="ECO:0000313" key="4">
    <source>
        <dbReference type="EMBL" id="UQC83207.1"/>
    </source>
</evidence>
<feature type="coiled-coil region" evidence="1">
    <location>
        <begin position="338"/>
        <end position="365"/>
    </location>
</feature>
<feature type="coiled-coil region" evidence="1">
    <location>
        <begin position="442"/>
        <end position="525"/>
    </location>
</feature>
<feature type="domain" description="Death" evidence="3">
    <location>
        <begin position="1058"/>
        <end position="1112"/>
    </location>
</feature>
<feature type="coiled-coil region" evidence="1">
    <location>
        <begin position="2086"/>
        <end position="2127"/>
    </location>
</feature>
<feature type="region of interest" description="Disordered" evidence="2">
    <location>
        <begin position="587"/>
        <end position="626"/>
    </location>
</feature>
<protein>
    <recommendedName>
        <fullName evidence="3">Death domain-containing protein</fullName>
    </recommendedName>
</protein>
<feature type="compositionally biased region" description="Acidic residues" evidence="2">
    <location>
        <begin position="1453"/>
        <end position="1466"/>
    </location>
</feature>
<dbReference type="InterPro" id="IPR000488">
    <property type="entry name" value="Death_dom"/>
</dbReference>
<feature type="compositionally biased region" description="Low complexity" evidence="2">
    <location>
        <begin position="1688"/>
        <end position="1705"/>
    </location>
</feature>
<feature type="compositionally biased region" description="Polar residues" evidence="2">
    <location>
        <begin position="177"/>
        <end position="200"/>
    </location>
</feature>
<sequence length="2444" mass="274349">MAGEMGDEVPESEVTRGRTISREEPPTTATSAKDELDVRASSDQGSGQPPANGEQQRSGSRASTSSAPRGDSSNTANPSRVSWAALAGRGITGAKLDMRSVASPSRDDLPIPATPVSAIQDVSSGRPAGEAGLPVSRGLDEGLLSDSASGSSSVSRRNGSVSRGRRRNPGVSRGTIPVQQARQTSRPKGPAPTTSESTPLAKQEGEETQSSNPAPTAELIESTESKGLEDVRNYLRGLAESHGILHLVNKEPAPITCEQLLKNFASKVSEECSTWQEKLQIESSKLEASTQAHTQLEGEKTALQQIVATQTDKLGELGPLEQKALDLEVQFTKCINERDKLKSSLEANQNQLKTAQNECNEKEIALQHRTAELNEVQLRIRQMAPPVNEEELKSTISKLRDQLNTEMSARATAERKLEEEKGVWQAKEKRHEEDVSYMEKQLVDHQKQVKEALATVESLRKQLTEQTRKVSQAQIEVENMTFTVDHENVPLAEYRKLVDNARGEVSDLEMRLAQAETERDEALKQDVPMHDMRDIIGEVVGFYGLAMDDAASNLYSNWREEEARLADLVCDGNDGFRRYPHAVVLSDEKPSQSLSDDLFSPTKRTSGAVASKCEESQTESEPEERLNLAKELGEFNSQSSVEPEENQGSPDRTLQTIEDELSRLDRISSAVSSSSSILEAILTSTQGSQGSKVGQGDVSLELRNTKVALDECQNHRKEADKKIKDLKDEAKKLVDEIVELKASARVLEQTIEEHESNAERTKGEANRPSAIQARDEQDFETNRKEADEKIKNLEVLLQQRRKELKRSQRMEEFMSQVSEQLKGQLSAVHDRLGKAEAKAMYACAREKLAQEKMAQEAATADGSSTGASSLNDPREHLKLVADLIDRVDKAESEQAASRRDLQEIQQMVAGLHEDAKNLREERNSLALERDHLQEEKVELSQQRDALKEDLKTYMDSADEVAEQNVRLLEQLREIEQEMRKKIEEIKRKDEEIQHKDGEIRENVLLLREKIEELKAKQKALDECREHGERLNAEVRTVEEKVVEFRNKWSFANQRYDSELKRRLIVEQEGVDHLENMIKGKLVEKDKELREEWMAEHKKTVERLENEIRTLKRRAEVGETELERTKATHQEVVDGLESKFRDLESRNSTAGDGANPTEIEAQQKTIEELKLRVQQLESRNQAPDENADLAKIKDEHQKTVDALELKIQNLEEDHRRESAGLERQVLSLTSENEGLTRVLSGTAVPSGIMISHQGTQTHYAPPVESSTRNPDHQPPIEGTLGTTSGTQDPPPEFRAMHQQFQDAFKSLIRKQSATADKLDSFFKRLCDTLGKMELPENPDEYEVDRLVELRDAFNEARTRMYELGLQKRHFFETNIENYPDELYEFAQKIHMYKERLERIEVRAATTAANTIANATANENSGGNNAGGSDGDSQPHQSEAGDWVTASSSETPSGGDDDDFDIDGPDPGDDSKKLRKAIVALERMRDEADATLAQEGRILRRNIAHYGRIFNRLYQDLGNPREPARQLQRERRAVGQAVRDLAGSEATVAGPSSAAGTQPNVAEPPLPPDPSLNRSSEDLDKWRGKKKAYRFPDDGDPGSSGDSTVDGDIDQYGSPKRTPWEARVYAIREILTQTYREQRACMYARNTIMEATLNLQVADDPVRNQPGPTPSGVSAHPLPSAPADQGGPGSSQAGPSSTAAQPASPDSQNDESRRAFQSHNAFDDLVTEISSQASSDFFNFPTTDRILPSYLPRSIWDPLNDWSMSCENVQSNLERLNYAIEGLIHDGINSQNYEFLRSRARQLKIMLEKANATITALKAREVNEFVGRSDNELAEAAQRLKKENKSLEEKLEDFKQIAVKRQNDERLKRFAADARASTLENMNEKLKETISKLEKDKKQAIDDGVDKEIRETVYYYEEQKKETEKLKREIAKLEKKLAEEQSTKSAVFDGTVETIKDLQEEIRQLRRANEKLVDRGRTLATDMERALDVTAGTSGTDAQKLARMRQRITNALHLDVPDYQEIEDFPLEAESEREQEFVDAMKEYERQSKNLRDLNDRQVRQQKRDFDDRLAKRDASMKLQQSKLREILASQRQRLRLCETELEAERMQLQHAKKRMALMEKQLQEQARVNVDLMIDQDENNLKATEEGTSGEKPEEDKKDKGKQRAGAPGGPDDDPDDGDDDDDNHGEGSSGGPREPGKKRTGSGRMCGCPCLGACDSAGRPIAARQEVIHDLVTFYAKYRRCCGRKANMRSAASQTTAESASGTETAEVPEDDGLLLVRLAGLLHMDSDTRNRIENPRLSYLARLLLAFWSCIRIHGVAWKQTLYWLVAGSLYSAVYYLPGRRWRPGPPTTPSPKLVALAIKDAITLYWFYYLYQALMATWAVQQVYDMANGYTRAYYVERALHPERSRWWGLDGIDMRLSGFSTTEPPTPITTNDGAAGIRRGL</sequence>
<feature type="region of interest" description="Disordered" evidence="2">
    <location>
        <begin position="1519"/>
        <end position="1614"/>
    </location>
</feature>
<feature type="compositionally biased region" description="Polar residues" evidence="2">
    <location>
        <begin position="1257"/>
        <end position="1267"/>
    </location>
</feature>
<feature type="coiled-coil region" evidence="1">
    <location>
        <begin position="2025"/>
        <end position="2062"/>
    </location>
</feature>
<gene>
    <name evidence="4" type="ORF">CLUP02_08701</name>
</gene>
<feature type="compositionally biased region" description="Basic and acidic residues" evidence="2">
    <location>
        <begin position="2138"/>
        <end position="2158"/>
    </location>
</feature>
<feature type="compositionally biased region" description="Basic and acidic residues" evidence="2">
    <location>
        <begin position="754"/>
        <end position="765"/>
    </location>
</feature>
<dbReference type="GeneID" id="73342695"/>
<dbReference type="GO" id="GO:0007165">
    <property type="term" value="P:signal transduction"/>
    <property type="evidence" value="ECO:0007669"/>
    <property type="project" value="InterPro"/>
</dbReference>
<feature type="region of interest" description="Disordered" evidence="2">
    <location>
        <begin position="1257"/>
        <end position="1288"/>
    </location>
</feature>
<feature type="region of interest" description="Disordered" evidence="2">
    <location>
        <begin position="1657"/>
        <end position="1712"/>
    </location>
</feature>
<dbReference type="Proteomes" id="UP000830671">
    <property type="component" value="Chromosome 4"/>
</dbReference>
<keyword evidence="5" id="KW-1185">Reference proteome</keyword>
<feature type="region of interest" description="Disordered" evidence="2">
    <location>
        <begin position="1413"/>
        <end position="1470"/>
    </location>
</feature>
<feature type="compositionally biased region" description="Basic and acidic residues" evidence="2">
    <location>
        <begin position="1520"/>
        <end position="1531"/>
    </location>
</feature>
<dbReference type="KEGG" id="clup:CLUP02_08701"/>
<feature type="compositionally biased region" description="Acidic residues" evidence="2">
    <location>
        <begin position="1"/>
        <end position="11"/>
    </location>
</feature>
<name>A0A9Q8SV77_9PEZI</name>
<organism evidence="4 5">
    <name type="scientific">Colletotrichum lupini</name>
    <dbReference type="NCBI Taxonomy" id="145971"/>
    <lineage>
        <taxon>Eukaryota</taxon>
        <taxon>Fungi</taxon>
        <taxon>Dikarya</taxon>
        <taxon>Ascomycota</taxon>
        <taxon>Pezizomycotina</taxon>
        <taxon>Sordariomycetes</taxon>
        <taxon>Hypocreomycetidae</taxon>
        <taxon>Glomerellales</taxon>
        <taxon>Glomerellaceae</taxon>
        <taxon>Colletotrichum</taxon>
        <taxon>Colletotrichum acutatum species complex</taxon>
    </lineage>
</organism>
<feature type="compositionally biased region" description="Low complexity" evidence="2">
    <location>
        <begin position="149"/>
        <end position="162"/>
    </location>
</feature>
<accession>A0A9Q8SV77</accession>
<feature type="region of interest" description="Disordered" evidence="2">
    <location>
        <begin position="754"/>
        <end position="784"/>
    </location>
</feature>
<feature type="coiled-coil region" evidence="1">
    <location>
        <begin position="887"/>
        <end position="1047"/>
    </location>
</feature>
<feature type="region of interest" description="Disordered" evidence="2">
    <location>
        <begin position="97"/>
        <end position="218"/>
    </location>
</feature>
<feature type="compositionally biased region" description="Basic and acidic residues" evidence="2">
    <location>
        <begin position="773"/>
        <end position="784"/>
    </location>
</feature>
<feature type="compositionally biased region" description="Acidic residues" evidence="2">
    <location>
        <begin position="2170"/>
        <end position="2183"/>
    </location>
</feature>
<reference evidence="4" key="1">
    <citation type="journal article" date="2021" name="Mol. Plant Microbe Interact.">
        <title>Complete Genome Sequence of the Plant-Pathogenic Fungus Colletotrichum lupini.</title>
        <authorList>
            <person name="Baroncelli R."/>
            <person name="Pensec F."/>
            <person name="Da Lio D."/>
            <person name="Boufleur T."/>
            <person name="Vicente I."/>
            <person name="Sarrocco S."/>
            <person name="Picot A."/>
            <person name="Baraldi E."/>
            <person name="Sukno S."/>
            <person name="Thon M."/>
            <person name="Le Floch G."/>
        </authorList>
    </citation>
    <scope>NUCLEOTIDE SEQUENCE</scope>
    <source>
        <strain evidence="4">IMI 504893</strain>
    </source>
</reference>
<dbReference type="RefSeq" id="XP_049144828.1">
    <property type="nucleotide sequence ID" value="XM_049287685.1"/>
</dbReference>
<feature type="coiled-coil region" evidence="1">
    <location>
        <begin position="1093"/>
        <end position="1219"/>
    </location>
</feature>
<feature type="region of interest" description="Disordered" evidence="2">
    <location>
        <begin position="1"/>
        <end position="81"/>
    </location>
</feature>